<feature type="chain" id="PRO_5020825029" evidence="1">
    <location>
        <begin position="20"/>
        <end position="227"/>
    </location>
</feature>
<name>A0A4R6IMW3_9SPHI</name>
<dbReference type="Pfam" id="PF20329">
    <property type="entry name" value="DUF6624"/>
    <property type="match status" value="1"/>
</dbReference>
<keyword evidence="1" id="KW-0732">Signal</keyword>
<gene>
    <name evidence="2" type="ORF">CLV32_2337</name>
</gene>
<dbReference type="AlphaFoldDB" id="A0A4R6IMW3"/>
<dbReference type="Proteomes" id="UP000295499">
    <property type="component" value="Unassembled WGS sequence"/>
</dbReference>
<evidence type="ECO:0000256" key="1">
    <source>
        <dbReference type="SAM" id="SignalP"/>
    </source>
</evidence>
<proteinExistence type="predicted"/>
<dbReference type="EMBL" id="SNWM01000002">
    <property type="protein sequence ID" value="TDO23346.1"/>
    <property type="molecule type" value="Genomic_DNA"/>
</dbReference>
<dbReference type="OrthoDB" id="1164858at2"/>
<dbReference type="InterPro" id="IPR046732">
    <property type="entry name" value="DUF6624"/>
</dbReference>
<reference evidence="2 3" key="1">
    <citation type="submission" date="2019-03" db="EMBL/GenBank/DDBJ databases">
        <title>Genomic Encyclopedia of Archaeal and Bacterial Type Strains, Phase II (KMG-II): from individual species to whole genera.</title>
        <authorList>
            <person name="Goeker M."/>
        </authorList>
    </citation>
    <scope>NUCLEOTIDE SEQUENCE [LARGE SCALE GENOMIC DNA]</scope>
    <source>
        <strain evidence="2 3">DSM 19034</strain>
    </source>
</reference>
<organism evidence="2 3">
    <name type="scientific">Pedobacter duraquae</name>
    <dbReference type="NCBI Taxonomy" id="425511"/>
    <lineage>
        <taxon>Bacteria</taxon>
        <taxon>Pseudomonadati</taxon>
        <taxon>Bacteroidota</taxon>
        <taxon>Sphingobacteriia</taxon>
        <taxon>Sphingobacteriales</taxon>
        <taxon>Sphingobacteriaceae</taxon>
        <taxon>Pedobacter</taxon>
    </lineage>
</organism>
<protein>
    <submittedName>
        <fullName evidence="2">Uncharacterized protein</fullName>
    </submittedName>
</protein>
<evidence type="ECO:0000313" key="2">
    <source>
        <dbReference type="EMBL" id="TDO23346.1"/>
    </source>
</evidence>
<dbReference type="RefSeq" id="WP_133555456.1">
    <property type="nucleotide sequence ID" value="NZ_SNWM01000002.1"/>
</dbReference>
<feature type="signal peptide" evidence="1">
    <location>
        <begin position="1"/>
        <end position="19"/>
    </location>
</feature>
<accession>A0A4R6IMW3</accession>
<evidence type="ECO:0000313" key="3">
    <source>
        <dbReference type="Proteomes" id="UP000295499"/>
    </source>
</evidence>
<sequence>MRKYILLVTVTLTSIAVQAQVTSFNIDSNKFIKPLTKTLDSIYIEDQKPREAFAQALKRKDPQPVVDSLRKIMLTKDHENLEKVNAIIDKYGWLGPEQVGLNASQALFLVLQHADLATQKKYLPMIRSAEKRGQILSSNLAIMEDRVQMREGKKQPYGSQAIRDPQSAQLYFYPIEDPDHVDERRKSMGLIPMDQYAKAMEMTWDLEDYKRKLPEFEEKAKKIFKKP</sequence>
<keyword evidence="3" id="KW-1185">Reference proteome</keyword>
<comment type="caution">
    <text evidence="2">The sequence shown here is derived from an EMBL/GenBank/DDBJ whole genome shotgun (WGS) entry which is preliminary data.</text>
</comment>